<accession>A0A6C0EFN4</accession>
<protein>
    <submittedName>
        <fullName evidence="1">Uncharacterized protein</fullName>
    </submittedName>
</protein>
<sequence length="331" mass="38653">MPTLEELNAKLEPYLSDRSYGYILLDIFLVIGKIDIKPNNCYDGVKKYALYKPDDMKKVIAIFNMNNLFEVSEARGTNNNLLTIFAGKQLNQAYEYSKISGYYLTPEVPYFLYRGLIKEDGVHKTFNNDGNLCEEYTIKNGVLDGNRKKWVMNMEHDDINYENGMLHGYYKSSHYNGFPHVITTYFKGLLDGHYEEYTREGIKITDCTYNKGVLEGKKYEWYETGVKKTESSYTNGLLKGSYASWYNNGFIELECNYEGGKLNGMYTKFTSYGTKDFQTLYKNNVEDGYCFTFTMGKLLKYRIYEDGKCVKESYDLLDVYKNWNVVQNYFN</sequence>
<evidence type="ECO:0000313" key="1">
    <source>
        <dbReference type="EMBL" id="QHT26145.1"/>
    </source>
</evidence>
<name>A0A6C0EFN4_9ZZZZ</name>
<reference evidence="1" key="1">
    <citation type="journal article" date="2020" name="Nature">
        <title>Giant virus diversity and host interactions through global metagenomics.</title>
        <authorList>
            <person name="Schulz F."/>
            <person name="Roux S."/>
            <person name="Paez-Espino D."/>
            <person name="Jungbluth S."/>
            <person name="Walsh D.A."/>
            <person name="Denef V.J."/>
            <person name="McMahon K.D."/>
            <person name="Konstantinidis K.T."/>
            <person name="Eloe-Fadrosh E.A."/>
            <person name="Kyrpides N.C."/>
            <person name="Woyke T."/>
        </authorList>
    </citation>
    <scope>NUCLEOTIDE SEQUENCE</scope>
    <source>
        <strain evidence="1">GVMAG-M-3300023179-27</strain>
    </source>
</reference>
<dbReference type="EMBL" id="MN739779">
    <property type="protein sequence ID" value="QHT26145.1"/>
    <property type="molecule type" value="Genomic_DNA"/>
</dbReference>
<dbReference type="Gene3D" id="2.20.110.10">
    <property type="entry name" value="Histone H3 K4-specific methyltransferase SET7/9 N-terminal domain"/>
    <property type="match status" value="1"/>
</dbReference>
<dbReference type="SUPFAM" id="SSF82185">
    <property type="entry name" value="Histone H3 K4-specific methyltransferase SET7/9 N-terminal domain"/>
    <property type="match status" value="1"/>
</dbReference>
<proteinExistence type="predicted"/>
<dbReference type="AlphaFoldDB" id="A0A6C0EFN4"/>
<organism evidence="1">
    <name type="scientific">viral metagenome</name>
    <dbReference type="NCBI Taxonomy" id="1070528"/>
    <lineage>
        <taxon>unclassified sequences</taxon>
        <taxon>metagenomes</taxon>
        <taxon>organismal metagenomes</taxon>
    </lineage>
</organism>